<evidence type="ECO:0000313" key="3">
    <source>
        <dbReference type="EMBL" id="DAE11675.1"/>
    </source>
</evidence>
<feature type="compositionally biased region" description="Gly residues" evidence="2">
    <location>
        <begin position="1"/>
        <end position="14"/>
    </location>
</feature>
<evidence type="ECO:0000256" key="2">
    <source>
        <dbReference type="SAM" id="MobiDB-lite"/>
    </source>
</evidence>
<sequence length="66" mass="7308">MGSKSSGGGGGGGSSKTYENKYDKRYNLVQDISEEQRTLNRLQDQYNDLLLSANVSAEKLSKNYQD</sequence>
<evidence type="ECO:0000256" key="1">
    <source>
        <dbReference type="SAM" id="Coils"/>
    </source>
</evidence>
<dbReference type="EMBL" id="BK015535">
    <property type="protein sequence ID" value="DAE11675.1"/>
    <property type="molecule type" value="Genomic_DNA"/>
</dbReference>
<organism evidence="3">
    <name type="scientific">Siphoviridae sp. ct2vX3</name>
    <dbReference type="NCBI Taxonomy" id="2825318"/>
    <lineage>
        <taxon>Viruses</taxon>
        <taxon>Duplodnaviria</taxon>
        <taxon>Heunggongvirae</taxon>
        <taxon>Uroviricota</taxon>
        <taxon>Caudoviricetes</taxon>
    </lineage>
</organism>
<proteinExistence type="predicted"/>
<name>A0A8S5PYU4_9CAUD</name>
<keyword evidence="1" id="KW-0175">Coiled coil</keyword>
<feature type="coiled-coil region" evidence="1">
    <location>
        <begin position="25"/>
        <end position="52"/>
    </location>
</feature>
<feature type="region of interest" description="Disordered" evidence="2">
    <location>
        <begin position="1"/>
        <end position="20"/>
    </location>
</feature>
<reference evidence="3" key="1">
    <citation type="journal article" date="2021" name="Proc. Natl. Acad. Sci. U.S.A.">
        <title>A Catalog of Tens of Thousands of Viruses from Human Metagenomes Reveals Hidden Associations with Chronic Diseases.</title>
        <authorList>
            <person name="Tisza M.J."/>
            <person name="Buck C.B."/>
        </authorList>
    </citation>
    <scope>NUCLEOTIDE SEQUENCE</scope>
    <source>
        <strain evidence="3">Ct2vX3</strain>
    </source>
</reference>
<protein>
    <submittedName>
        <fullName evidence="3">Uncharacterized protein</fullName>
    </submittedName>
</protein>
<accession>A0A8S5PYU4</accession>